<feature type="transmembrane region" description="Helical" evidence="2">
    <location>
        <begin position="124"/>
        <end position="150"/>
    </location>
</feature>
<dbReference type="InterPro" id="IPR045339">
    <property type="entry name" value="DUF6534"/>
</dbReference>
<name>A0A4V3XG72_9AGAM</name>
<dbReference type="PANTHER" id="PTHR40465:SF1">
    <property type="entry name" value="DUF6534 DOMAIN-CONTAINING PROTEIN"/>
    <property type="match status" value="1"/>
</dbReference>
<evidence type="ECO:0000256" key="1">
    <source>
        <dbReference type="SAM" id="MobiDB-lite"/>
    </source>
</evidence>
<keyword evidence="2" id="KW-0472">Membrane</keyword>
<dbReference type="AlphaFoldDB" id="A0A4V3XG72"/>
<feature type="region of interest" description="Disordered" evidence="1">
    <location>
        <begin position="391"/>
        <end position="419"/>
    </location>
</feature>
<keyword evidence="2" id="KW-1133">Transmembrane helix</keyword>
<dbReference type="PANTHER" id="PTHR40465">
    <property type="entry name" value="CHROMOSOME 1, WHOLE GENOME SHOTGUN SEQUENCE"/>
    <property type="match status" value="1"/>
</dbReference>
<evidence type="ECO:0000256" key="2">
    <source>
        <dbReference type="SAM" id="Phobius"/>
    </source>
</evidence>
<feature type="transmembrane region" description="Helical" evidence="2">
    <location>
        <begin position="286"/>
        <end position="308"/>
    </location>
</feature>
<feature type="transmembrane region" description="Helical" evidence="2">
    <location>
        <begin position="202"/>
        <end position="229"/>
    </location>
</feature>
<feature type="compositionally biased region" description="Polar residues" evidence="1">
    <location>
        <begin position="392"/>
        <end position="403"/>
    </location>
</feature>
<reference evidence="4 5" key="1">
    <citation type="submission" date="2019-02" db="EMBL/GenBank/DDBJ databases">
        <title>Genome sequencing of the rare red list fungi Bondarzewia mesenterica.</title>
        <authorList>
            <person name="Buettner E."/>
            <person name="Kellner H."/>
        </authorList>
    </citation>
    <scope>NUCLEOTIDE SEQUENCE [LARGE SCALE GENOMIC DNA]</scope>
    <source>
        <strain evidence="4 5">DSM 108281</strain>
    </source>
</reference>
<gene>
    <name evidence="4" type="ORF">EW146_g1023</name>
</gene>
<protein>
    <recommendedName>
        <fullName evidence="3">DUF6534 domain-containing protein</fullName>
    </recommendedName>
</protein>
<accession>A0A4V3XG72</accession>
<keyword evidence="5" id="KW-1185">Reference proteome</keyword>
<dbReference type="Proteomes" id="UP000310158">
    <property type="component" value="Unassembled WGS sequence"/>
</dbReference>
<sequence length="419" mass="46213">MRQVGTKGVEKINRDAATLEKCCARSSSFPSSRHHFSLGSMPHARGDNHPVPRTATTQIRLHSSATPYDLMATEAPSAPPNFARTVQGPTLIGVFFNLILYGIFLAQVQVYFSTFKQDRRWFKLFRSFCGLQIVSLVILETINSVFAMYYSYDRLVNNFGDMNAQAVSNWVFGMSPLTNGIIAVSVQIFFSWRVRVLTGKIWAMLLIVFLSVVSSLAAITVFFIAAILASSPTASAASFVKPVIIVWLVLSATADSLISTTLVYHLRKNRTGFVSTDDTLNKIIRLTVQTGIITSVWAILDLGVYLGVPTADHEIFNLALAKLYTNSLLSSLNSRQGWKYTSTVENTGGHSADRGHSRVNQRQHKGAISFSQGAVPAEVFVNIESHELRDVSLSTHPSDSQMPESYRHSPDIKGEQASL</sequence>
<feature type="transmembrane region" description="Helical" evidence="2">
    <location>
        <begin position="244"/>
        <end position="266"/>
    </location>
</feature>
<feature type="transmembrane region" description="Helical" evidence="2">
    <location>
        <begin position="170"/>
        <end position="190"/>
    </location>
</feature>
<dbReference type="OrthoDB" id="3183258at2759"/>
<evidence type="ECO:0000313" key="4">
    <source>
        <dbReference type="EMBL" id="THH20333.1"/>
    </source>
</evidence>
<feature type="compositionally biased region" description="Basic and acidic residues" evidence="1">
    <location>
        <begin position="405"/>
        <end position="419"/>
    </location>
</feature>
<dbReference type="EMBL" id="SGPL01000024">
    <property type="protein sequence ID" value="THH20333.1"/>
    <property type="molecule type" value="Genomic_DNA"/>
</dbReference>
<feature type="domain" description="DUF6534" evidence="3">
    <location>
        <begin position="251"/>
        <end position="336"/>
    </location>
</feature>
<proteinExistence type="predicted"/>
<organism evidence="4 5">
    <name type="scientific">Bondarzewia mesenterica</name>
    <dbReference type="NCBI Taxonomy" id="1095465"/>
    <lineage>
        <taxon>Eukaryota</taxon>
        <taxon>Fungi</taxon>
        <taxon>Dikarya</taxon>
        <taxon>Basidiomycota</taxon>
        <taxon>Agaricomycotina</taxon>
        <taxon>Agaricomycetes</taxon>
        <taxon>Russulales</taxon>
        <taxon>Bondarzewiaceae</taxon>
        <taxon>Bondarzewia</taxon>
    </lineage>
</organism>
<feature type="transmembrane region" description="Helical" evidence="2">
    <location>
        <begin position="91"/>
        <end position="112"/>
    </location>
</feature>
<comment type="caution">
    <text evidence="4">The sequence shown here is derived from an EMBL/GenBank/DDBJ whole genome shotgun (WGS) entry which is preliminary data.</text>
</comment>
<keyword evidence="2" id="KW-0812">Transmembrane</keyword>
<dbReference type="Pfam" id="PF20152">
    <property type="entry name" value="DUF6534"/>
    <property type="match status" value="1"/>
</dbReference>
<evidence type="ECO:0000313" key="5">
    <source>
        <dbReference type="Proteomes" id="UP000310158"/>
    </source>
</evidence>
<evidence type="ECO:0000259" key="3">
    <source>
        <dbReference type="Pfam" id="PF20152"/>
    </source>
</evidence>